<accession>A0ABV8LDB6</accession>
<dbReference type="Proteomes" id="UP001595767">
    <property type="component" value="Unassembled WGS sequence"/>
</dbReference>
<dbReference type="RefSeq" id="WP_378554774.1">
    <property type="nucleotide sequence ID" value="NZ_JBHSBA010000016.1"/>
</dbReference>
<proteinExistence type="predicted"/>
<name>A0ABV8LDB6_9NOCA</name>
<sequence>MYKSLSIPFLGWASIQTHYRQDRGSRWGHTRGRLTEHVWQMPLWYWDVTVHGRGKSYRELTGLPPMSIDWILDEFDSSFNDLAIASLRYHMDYSVCVCPDERRAKYEDLIDRLSERDPLFTEEELTILYPPGRKREDDYEQLPDGSYRRRPSTPEQQAVFDVSRERTAAYDERIRQARHDFVDIMRELWS</sequence>
<reference evidence="3" key="1">
    <citation type="journal article" date="2019" name="Int. J. Syst. Evol. Microbiol.">
        <title>The Global Catalogue of Microorganisms (GCM) 10K type strain sequencing project: providing services to taxonomists for standard genome sequencing and annotation.</title>
        <authorList>
            <consortium name="The Broad Institute Genomics Platform"/>
            <consortium name="The Broad Institute Genome Sequencing Center for Infectious Disease"/>
            <person name="Wu L."/>
            <person name="Ma J."/>
        </authorList>
    </citation>
    <scope>NUCLEOTIDE SEQUENCE [LARGE SCALE GENOMIC DNA]</scope>
    <source>
        <strain evidence="3">CGMCC 4.7204</strain>
    </source>
</reference>
<evidence type="ECO:0000256" key="1">
    <source>
        <dbReference type="SAM" id="MobiDB-lite"/>
    </source>
</evidence>
<evidence type="ECO:0000313" key="3">
    <source>
        <dbReference type="Proteomes" id="UP001595767"/>
    </source>
</evidence>
<gene>
    <name evidence="2" type="ORF">ACFOW8_28570</name>
</gene>
<organism evidence="2 3">
    <name type="scientific">Nocardia rhizosphaerae</name>
    <dbReference type="NCBI Taxonomy" id="1691571"/>
    <lineage>
        <taxon>Bacteria</taxon>
        <taxon>Bacillati</taxon>
        <taxon>Actinomycetota</taxon>
        <taxon>Actinomycetes</taxon>
        <taxon>Mycobacteriales</taxon>
        <taxon>Nocardiaceae</taxon>
        <taxon>Nocardia</taxon>
    </lineage>
</organism>
<keyword evidence="3" id="KW-1185">Reference proteome</keyword>
<protein>
    <submittedName>
        <fullName evidence="2">Uncharacterized protein</fullName>
    </submittedName>
</protein>
<dbReference type="EMBL" id="JBHSBA010000016">
    <property type="protein sequence ID" value="MFC4128895.1"/>
    <property type="molecule type" value="Genomic_DNA"/>
</dbReference>
<evidence type="ECO:0000313" key="2">
    <source>
        <dbReference type="EMBL" id="MFC4128895.1"/>
    </source>
</evidence>
<comment type="caution">
    <text evidence="2">The sequence shown here is derived from an EMBL/GenBank/DDBJ whole genome shotgun (WGS) entry which is preliminary data.</text>
</comment>
<feature type="region of interest" description="Disordered" evidence="1">
    <location>
        <begin position="134"/>
        <end position="157"/>
    </location>
</feature>